<dbReference type="FunFam" id="1.20.1560.10:FF:000055">
    <property type="entry name" value="ABC multidrug transporter (Eurofung)"/>
    <property type="match status" value="1"/>
</dbReference>
<keyword evidence="10" id="KW-0325">Glycoprotein</keyword>
<feature type="domain" description="ABC transmembrane type-1" evidence="14">
    <location>
        <begin position="279"/>
        <end position="557"/>
    </location>
</feature>
<evidence type="ECO:0000259" key="13">
    <source>
        <dbReference type="PROSITE" id="PS50893"/>
    </source>
</evidence>
<dbReference type="SUPFAM" id="SSF90123">
    <property type="entry name" value="ABC transporter transmembrane region"/>
    <property type="match status" value="2"/>
</dbReference>
<dbReference type="InterPro" id="IPR036640">
    <property type="entry name" value="ABC1_TM_sf"/>
</dbReference>
<feature type="transmembrane region" description="Helical" evidence="12">
    <location>
        <begin position="407"/>
        <end position="428"/>
    </location>
</feature>
<dbReference type="InterPro" id="IPR044726">
    <property type="entry name" value="ABCC_6TM_D2"/>
</dbReference>
<feature type="domain" description="ABC transporter" evidence="13">
    <location>
        <begin position="1218"/>
        <end position="1450"/>
    </location>
</feature>
<keyword evidence="6" id="KW-0547">Nucleotide-binding</keyword>
<dbReference type="PROSITE" id="PS00211">
    <property type="entry name" value="ABC_TRANSPORTER_1"/>
    <property type="match status" value="1"/>
</dbReference>
<dbReference type="PROSITE" id="PS50893">
    <property type="entry name" value="ABC_TRANSPORTER_2"/>
    <property type="match status" value="2"/>
</dbReference>
<accession>A0A9P4Q085</accession>
<dbReference type="CDD" id="cd18579">
    <property type="entry name" value="ABC_6TM_ABCC_D1"/>
    <property type="match status" value="1"/>
</dbReference>
<dbReference type="InterPro" id="IPR027417">
    <property type="entry name" value="P-loop_NTPase"/>
</dbReference>
<evidence type="ECO:0000256" key="2">
    <source>
        <dbReference type="ARBA" id="ARBA00009726"/>
    </source>
</evidence>
<evidence type="ECO:0000256" key="5">
    <source>
        <dbReference type="ARBA" id="ARBA00022692"/>
    </source>
</evidence>
<evidence type="ECO:0000256" key="7">
    <source>
        <dbReference type="ARBA" id="ARBA00022840"/>
    </source>
</evidence>
<evidence type="ECO:0000256" key="11">
    <source>
        <dbReference type="SAM" id="MobiDB-lite"/>
    </source>
</evidence>
<feature type="transmembrane region" description="Helical" evidence="12">
    <location>
        <begin position="931"/>
        <end position="957"/>
    </location>
</feature>
<dbReference type="PANTHER" id="PTHR24223:SF399">
    <property type="entry name" value="ABC TRANSPORTER ATNG"/>
    <property type="match status" value="1"/>
</dbReference>
<keyword evidence="9 12" id="KW-0472">Membrane</keyword>
<dbReference type="SUPFAM" id="SSF52540">
    <property type="entry name" value="P-loop containing nucleoside triphosphate hydrolases"/>
    <property type="match status" value="2"/>
</dbReference>
<comment type="similarity">
    <text evidence="2">Belongs to the ABC transporter superfamily. ABCC family. Conjugate transporter (TC 3.A.1.208) subfamily.</text>
</comment>
<keyword evidence="16" id="KW-1185">Reference proteome</keyword>
<dbReference type="InterPro" id="IPR003593">
    <property type="entry name" value="AAA+_ATPase"/>
</dbReference>
<evidence type="ECO:0000313" key="15">
    <source>
        <dbReference type="EMBL" id="KAF2715991.1"/>
    </source>
</evidence>
<dbReference type="GO" id="GO:0005524">
    <property type="term" value="F:ATP binding"/>
    <property type="evidence" value="ECO:0007669"/>
    <property type="project" value="UniProtKB-KW"/>
</dbReference>
<keyword evidence="7" id="KW-0067">ATP-binding</keyword>
<feature type="transmembrane region" description="Helical" evidence="12">
    <location>
        <begin position="487"/>
        <end position="515"/>
    </location>
</feature>
<evidence type="ECO:0000256" key="3">
    <source>
        <dbReference type="ARBA" id="ARBA00022448"/>
    </source>
</evidence>
<feature type="region of interest" description="Disordered" evidence="11">
    <location>
        <begin position="573"/>
        <end position="599"/>
    </location>
</feature>
<feature type="transmembrane region" description="Helical" evidence="12">
    <location>
        <begin position="162"/>
        <end position="182"/>
    </location>
</feature>
<reference evidence="15" key="1">
    <citation type="journal article" date="2020" name="Stud. Mycol.">
        <title>101 Dothideomycetes genomes: a test case for predicting lifestyles and emergence of pathogens.</title>
        <authorList>
            <person name="Haridas S."/>
            <person name="Albert R."/>
            <person name="Binder M."/>
            <person name="Bloem J."/>
            <person name="Labutti K."/>
            <person name="Salamov A."/>
            <person name="Andreopoulos B."/>
            <person name="Baker S."/>
            <person name="Barry K."/>
            <person name="Bills G."/>
            <person name="Bluhm B."/>
            <person name="Cannon C."/>
            <person name="Castanera R."/>
            <person name="Culley D."/>
            <person name="Daum C."/>
            <person name="Ezra D."/>
            <person name="Gonzalez J."/>
            <person name="Henrissat B."/>
            <person name="Kuo A."/>
            <person name="Liang C."/>
            <person name="Lipzen A."/>
            <person name="Lutzoni F."/>
            <person name="Magnuson J."/>
            <person name="Mondo S."/>
            <person name="Nolan M."/>
            <person name="Ohm R."/>
            <person name="Pangilinan J."/>
            <person name="Park H.-J."/>
            <person name="Ramirez L."/>
            <person name="Alfaro M."/>
            <person name="Sun H."/>
            <person name="Tritt A."/>
            <person name="Yoshinaga Y."/>
            <person name="Zwiers L.-H."/>
            <person name="Turgeon B."/>
            <person name="Goodwin S."/>
            <person name="Spatafora J."/>
            <person name="Crous P."/>
            <person name="Grigoriev I."/>
        </authorList>
    </citation>
    <scope>NUCLEOTIDE SEQUENCE</scope>
    <source>
        <strain evidence="15">CBS 116435</strain>
    </source>
</reference>
<name>A0A9P4Q085_9PEZI</name>
<feature type="transmembrane region" description="Helical" evidence="12">
    <location>
        <begin position="104"/>
        <end position="123"/>
    </location>
</feature>
<dbReference type="SMART" id="SM00382">
    <property type="entry name" value="AAA"/>
    <property type="match status" value="2"/>
</dbReference>
<feature type="transmembrane region" description="Helical" evidence="12">
    <location>
        <begin position="77"/>
        <end position="98"/>
    </location>
</feature>
<feature type="transmembrane region" description="Helical" evidence="12">
    <location>
        <begin position="1009"/>
        <end position="1031"/>
    </location>
</feature>
<comment type="subcellular location">
    <subcellularLocation>
        <location evidence="1">Cell membrane</location>
        <topology evidence="1">Multi-pass membrane protein</topology>
    </subcellularLocation>
</comment>
<evidence type="ECO:0000259" key="14">
    <source>
        <dbReference type="PROSITE" id="PS50929"/>
    </source>
</evidence>
<evidence type="ECO:0000256" key="9">
    <source>
        <dbReference type="ARBA" id="ARBA00023136"/>
    </source>
</evidence>
<keyword evidence="8 12" id="KW-1133">Transmembrane helix</keyword>
<dbReference type="InterPro" id="IPR044746">
    <property type="entry name" value="ABCC_6TM_D1"/>
</dbReference>
<feature type="domain" description="ABC transporter" evidence="13">
    <location>
        <begin position="619"/>
        <end position="845"/>
    </location>
</feature>
<dbReference type="GO" id="GO:0016887">
    <property type="term" value="F:ATP hydrolysis activity"/>
    <property type="evidence" value="ECO:0007669"/>
    <property type="project" value="InterPro"/>
</dbReference>
<keyword evidence="5 12" id="KW-0812">Transmembrane</keyword>
<organism evidence="15 16">
    <name type="scientific">Polychaeton citri CBS 116435</name>
    <dbReference type="NCBI Taxonomy" id="1314669"/>
    <lineage>
        <taxon>Eukaryota</taxon>
        <taxon>Fungi</taxon>
        <taxon>Dikarya</taxon>
        <taxon>Ascomycota</taxon>
        <taxon>Pezizomycotina</taxon>
        <taxon>Dothideomycetes</taxon>
        <taxon>Dothideomycetidae</taxon>
        <taxon>Capnodiales</taxon>
        <taxon>Capnodiaceae</taxon>
        <taxon>Polychaeton</taxon>
    </lineage>
</organism>
<feature type="transmembrane region" description="Helical" evidence="12">
    <location>
        <begin position="37"/>
        <end position="56"/>
    </location>
</feature>
<dbReference type="Pfam" id="PF00005">
    <property type="entry name" value="ABC_tran"/>
    <property type="match status" value="2"/>
</dbReference>
<evidence type="ECO:0000256" key="4">
    <source>
        <dbReference type="ARBA" id="ARBA00022475"/>
    </source>
</evidence>
<feature type="transmembrane region" description="Helical" evidence="12">
    <location>
        <begin position="1038"/>
        <end position="1057"/>
    </location>
</feature>
<keyword evidence="4" id="KW-1003">Cell membrane</keyword>
<sequence length="1458" mass="160190">MSADERHDDSCHDNRFGPGIGSGCRGGFDFTLLFEQAILSLLPTALFVLLALVRILQLRSRPSLRTQQWLLLSKQTLIWVLCVLQLALLIEWACHSHIRTSVTIAEQTVSLLAIPLTAALSYLEHRRSLRPSTLLNIFFIYSCLAGIVIIRTLWLLPVRPAIATLYSCCLALKIATLIFEAWECHPTSPSAQGSTAESRSGILARGVFAWLNSLLRSGYNTLLSLENLPDLESSMQTSHLRRQIESAWKADQKSSPNKLLFTLLRTFKHEIARAVLPRLCLIAFQLAQPFLISRVVGHLTLPGSQEARNTGYGLIAAAAIVYTGIAVSTGLYWHSVYRMIVSLRGGVVSLLYAKTLRYKASSSDESAALTLMVTDIEKVMLGFEDIHEIWANLVSVGVATWLLSLRLSWACVAPTVFSLACIAVMLWLSSSVNRSQQAWIKAIQTRVESTAKALGQMREVKLLAWSPRIETLLKTLRQREVDSSDRFRLLVVCNIFLSQIPNFAAPVVAFAFYLAVNAARGQSDFLNASTAFSSLSLIMLLTSPLALIIQAIPNLASAIGCISRMQAFLVEDDQRPSDPARSSSVSISNEDEKHDTGHTKKAIVDITKQDHDLKEDLVLTCRGAHFTWAPDGPGVRGIDLEVEPGSLVIVIGPVGSGKSTLLQGLLGETPFIRGFVSTRRSDVAYCSQESWLRNGTVRTNIIGEGAYDFVWYSTVVRACCLNTDFATWTLGDETLVGNNGLALSGGQRQRIAVARAVYSRRDLVLMDDILSGLDSQTKSLICKNVLGKTGLLEKHGKTRILVTHSYALLDADQVIQLSMGGPTLVVTKPSKALQRFESRDNSDIVDEVNKDDAEPDLELGPKAHLIPSSDESEIKGSPRRNGDWTIYRYYFSASGWLHLLGFTFVGAVFAFCQSFQPVWLDLWSSAPSAQASLHLGMYLGVYVLLVVIGLIALWWSCHIFLVSMVNRSAVCLHAVLVDTVLAAPLTFFTTTETGVTTNRFSQDMTLIDYNLPLAGVNVGLTGFTGVGQLVVVAAVSKFMACTVPFCFIALYGIQNVYLKTSRQLRLLDLETKSPLYTNNIETVEGLMTIRAYGWQEAFQARNDCFLDASQRPLYLLYSVQRWLQFVLDMLVAVLVTITVVLSVALAGYKGAPSAGGTGVALTSLVSFNITIGILIRFWTAMETSLSAISRIRDFAKITPSEDSKVAYNAMILPPGGTIVFDDVSMAYNGDRYVLSNITLEIADGERIGICGRSGSGKSTLVALLFRLIDPTQGKITIHGIDTTHLARETVRSHFNIVTQSSTFLVGSIRENLDPESFSSEEKIISTLAETGLWNEVVSQGGLDAPMMEGKWSAGQRQILCLVRALLRAGRARVLVLDEASSTIDGETGKVMQRLVESHVTGQSIIAIAHRLDSIRQYDKVAVLDNGRLVEFDDPDILLGREGSAFRLLWEEQENGRSK</sequence>
<keyword evidence="3" id="KW-0813">Transport</keyword>
<feature type="transmembrane region" description="Helical" evidence="12">
    <location>
        <begin position="1122"/>
        <end position="1146"/>
    </location>
</feature>
<feature type="transmembrane region" description="Helical" evidence="12">
    <location>
        <begin position="969"/>
        <end position="989"/>
    </location>
</feature>
<feature type="transmembrane region" description="Helical" evidence="12">
    <location>
        <begin position="135"/>
        <end position="156"/>
    </location>
</feature>
<dbReference type="GO" id="GO:0140359">
    <property type="term" value="F:ABC-type transporter activity"/>
    <property type="evidence" value="ECO:0007669"/>
    <property type="project" value="InterPro"/>
</dbReference>
<proteinExistence type="inferred from homology"/>
<feature type="transmembrane region" description="Helical" evidence="12">
    <location>
        <begin position="889"/>
        <end position="911"/>
    </location>
</feature>
<dbReference type="CDD" id="cd03250">
    <property type="entry name" value="ABCC_MRP_domain1"/>
    <property type="match status" value="1"/>
</dbReference>
<feature type="domain" description="ABC transmembrane type-1" evidence="14">
    <location>
        <begin position="900"/>
        <end position="1183"/>
    </location>
</feature>
<feature type="transmembrane region" description="Helical" evidence="12">
    <location>
        <begin position="1158"/>
        <end position="1178"/>
    </location>
</feature>
<dbReference type="PROSITE" id="PS50929">
    <property type="entry name" value="ABC_TM1F"/>
    <property type="match status" value="2"/>
</dbReference>
<feature type="transmembrane region" description="Helical" evidence="12">
    <location>
        <begin position="535"/>
        <end position="556"/>
    </location>
</feature>
<dbReference type="PANTHER" id="PTHR24223">
    <property type="entry name" value="ATP-BINDING CASSETTE SUB-FAMILY C"/>
    <property type="match status" value="1"/>
</dbReference>
<dbReference type="FunFam" id="3.40.50.300:FF:002145">
    <property type="entry name" value="ABC transporter (MsbA subfamily)"/>
    <property type="match status" value="1"/>
</dbReference>
<dbReference type="CDD" id="cd18580">
    <property type="entry name" value="ABC_6TM_ABCC_D2"/>
    <property type="match status" value="1"/>
</dbReference>
<dbReference type="InterPro" id="IPR056227">
    <property type="entry name" value="TMD0_ABC"/>
</dbReference>
<dbReference type="Proteomes" id="UP000799441">
    <property type="component" value="Unassembled WGS sequence"/>
</dbReference>
<dbReference type="Gene3D" id="3.40.50.300">
    <property type="entry name" value="P-loop containing nucleotide triphosphate hydrolases"/>
    <property type="match status" value="2"/>
</dbReference>
<dbReference type="Gene3D" id="1.20.1560.10">
    <property type="entry name" value="ABC transporter type 1, transmembrane domain"/>
    <property type="match status" value="2"/>
</dbReference>
<evidence type="ECO:0000256" key="12">
    <source>
        <dbReference type="SAM" id="Phobius"/>
    </source>
</evidence>
<dbReference type="InterPro" id="IPR050173">
    <property type="entry name" value="ABC_transporter_C-like"/>
</dbReference>
<evidence type="ECO:0000313" key="16">
    <source>
        <dbReference type="Proteomes" id="UP000799441"/>
    </source>
</evidence>
<protein>
    <submittedName>
        <fullName evidence="15">ABC transporter</fullName>
    </submittedName>
</protein>
<comment type="caution">
    <text evidence="15">The sequence shown here is derived from an EMBL/GenBank/DDBJ whole genome shotgun (WGS) entry which is preliminary data.</text>
</comment>
<evidence type="ECO:0000256" key="6">
    <source>
        <dbReference type="ARBA" id="ARBA00022741"/>
    </source>
</evidence>
<dbReference type="EMBL" id="MU003909">
    <property type="protein sequence ID" value="KAF2715991.1"/>
    <property type="molecule type" value="Genomic_DNA"/>
</dbReference>
<dbReference type="InterPro" id="IPR011527">
    <property type="entry name" value="ABC1_TM_dom"/>
</dbReference>
<feature type="transmembrane region" description="Helical" evidence="12">
    <location>
        <begin position="312"/>
        <end position="333"/>
    </location>
</feature>
<dbReference type="InterPro" id="IPR017871">
    <property type="entry name" value="ABC_transporter-like_CS"/>
</dbReference>
<dbReference type="Pfam" id="PF00664">
    <property type="entry name" value="ABC_membrane"/>
    <property type="match status" value="2"/>
</dbReference>
<dbReference type="OrthoDB" id="6500128at2759"/>
<dbReference type="FunFam" id="1.20.1560.10:FF:000066">
    <property type="entry name" value="ABC multidrug transporter (Eurofung)"/>
    <property type="match status" value="1"/>
</dbReference>
<evidence type="ECO:0000256" key="10">
    <source>
        <dbReference type="ARBA" id="ARBA00023180"/>
    </source>
</evidence>
<dbReference type="InterPro" id="IPR003439">
    <property type="entry name" value="ABC_transporter-like_ATP-bd"/>
</dbReference>
<dbReference type="GO" id="GO:0005886">
    <property type="term" value="C:plasma membrane"/>
    <property type="evidence" value="ECO:0007669"/>
    <property type="project" value="UniProtKB-SubCell"/>
</dbReference>
<dbReference type="CDD" id="cd03244">
    <property type="entry name" value="ABCC_MRP_domain2"/>
    <property type="match status" value="1"/>
</dbReference>
<evidence type="ECO:0000256" key="8">
    <source>
        <dbReference type="ARBA" id="ARBA00022989"/>
    </source>
</evidence>
<dbReference type="Pfam" id="PF24357">
    <property type="entry name" value="TMD0_ABC"/>
    <property type="match status" value="1"/>
</dbReference>
<gene>
    <name evidence="15" type="ORF">K431DRAFT_316866</name>
</gene>
<evidence type="ECO:0000256" key="1">
    <source>
        <dbReference type="ARBA" id="ARBA00004651"/>
    </source>
</evidence>